<dbReference type="SMART" id="SM00912">
    <property type="entry name" value="Haemagg_act"/>
    <property type="match status" value="1"/>
</dbReference>
<name>A0A8J7FA43_9CYAN</name>
<proteinExistence type="predicted"/>
<organism evidence="3 4">
    <name type="scientific">Plectonema cf. radiosum LEGE 06105</name>
    <dbReference type="NCBI Taxonomy" id="945769"/>
    <lineage>
        <taxon>Bacteria</taxon>
        <taxon>Bacillati</taxon>
        <taxon>Cyanobacteriota</taxon>
        <taxon>Cyanophyceae</taxon>
        <taxon>Oscillatoriophycideae</taxon>
        <taxon>Oscillatoriales</taxon>
        <taxon>Microcoleaceae</taxon>
        <taxon>Plectonema</taxon>
    </lineage>
</organism>
<feature type="signal peptide" evidence="1">
    <location>
        <begin position="1"/>
        <end position="20"/>
    </location>
</feature>
<feature type="chain" id="PRO_5035326732" evidence="1">
    <location>
        <begin position="21"/>
        <end position="942"/>
    </location>
</feature>
<dbReference type="Proteomes" id="UP000620559">
    <property type="component" value="Unassembled WGS sequence"/>
</dbReference>
<dbReference type="InterPro" id="IPR008638">
    <property type="entry name" value="FhaB/CdiA-like_TPS"/>
</dbReference>
<keyword evidence="1" id="KW-0732">Signal</keyword>
<dbReference type="NCBIfam" id="TIGR01901">
    <property type="entry name" value="adhes_NPXG"/>
    <property type="match status" value="1"/>
</dbReference>
<reference evidence="3" key="1">
    <citation type="submission" date="2020-10" db="EMBL/GenBank/DDBJ databases">
        <authorList>
            <person name="Castelo-Branco R."/>
            <person name="Eusebio N."/>
            <person name="Adriana R."/>
            <person name="Vieira A."/>
            <person name="Brugerolle De Fraissinette N."/>
            <person name="Rezende De Castro R."/>
            <person name="Schneider M.P."/>
            <person name="Vasconcelos V."/>
            <person name="Leao P.N."/>
        </authorList>
    </citation>
    <scope>NUCLEOTIDE SEQUENCE</scope>
    <source>
        <strain evidence="3">LEGE 06105</strain>
    </source>
</reference>
<evidence type="ECO:0000256" key="1">
    <source>
        <dbReference type="SAM" id="SignalP"/>
    </source>
</evidence>
<gene>
    <name evidence="3" type="ORF">IQ247_06960</name>
</gene>
<dbReference type="InterPro" id="IPR012334">
    <property type="entry name" value="Pectin_lyas_fold"/>
</dbReference>
<dbReference type="Gene3D" id="2.160.20.10">
    <property type="entry name" value="Single-stranded right-handed beta-helix, Pectin lyase-like"/>
    <property type="match status" value="3"/>
</dbReference>
<evidence type="ECO:0000313" key="4">
    <source>
        <dbReference type="Proteomes" id="UP000620559"/>
    </source>
</evidence>
<comment type="caution">
    <text evidence="3">The sequence shown here is derived from an EMBL/GenBank/DDBJ whole genome shotgun (WGS) entry which is preliminary data.</text>
</comment>
<protein>
    <submittedName>
        <fullName evidence="3">Filamentous hemagglutinin N-terminal domain-containing protein</fullName>
    </submittedName>
</protein>
<dbReference type="EMBL" id="JADEWL010000014">
    <property type="protein sequence ID" value="MBE9212453.1"/>
    <property type="molecule type" value="Genomic_DNA"/>
</dbReference>
<evidence type="ECO:0000313" key="3">
    <source>
        <dbReference type="EMBL" id="MBE9212453.1"/>
    </source>
</evidence>
<dbReference type="RefSeq" id="WP_193918440.1">
    <property type="nucleotide sequence ID" value="NZ_JADEWL010000014.1"/>
</dbReference>
<dbReference type="SUPFAM" id="SSF51126">
    <property type="entry name" value="Pectin lyase-like"/>
    <property type="match status" value="4"/>
</dbReference>
<feature type="domain" description="Filamentous haemagglutinin FhaB/tRNA nuclease CdiA-like TPS" evidence="2">
    <location>
        <begin position="48"/>
        <end position="154"/>
    </location>
</feature>
<evidence type="ECO:0000259" key="2">
    <source>
        <dbReference type="SMART" id="SM00912"/>
    </source>
</evidence>
<dbReference type="AlphaFoldDB" id="A0A8J7FA43"/>
<sequence>MTIKKCLQFAFVGFVSCLSASLFTSKTLAQQSNITPDNSLSTESSRLNRNVLINGINADTIDGGALRDRNLFHSFSEFNINNGQAVYFVNPDGIQNILTRVTGGNASNIFGTLGVDGTANLFLINPSGIVFGENASLDLQGSFVGTTASGLQFGEQGSFSATNPELPGSLTVNPSALFFNQVEATGGIINKSQAFAGINPDGNFTTGLRVPDGKSLLLVGGDINFDGGRLRAYEGNIELASLTVPGRVGLDISGDTFSLNIPENVERGDIYLTNQSAISVGGAGGGNLTFNARNIEISNSFLFAGIGRNSFNTDAQAGDINLNATGLIELTNGSFIYNDVDSVGNAGDININGDSIVVKNASQINTQTFGIGNAGNININARENILFQGRDGLLFNDINQATIIFSRVDSQAIGNAGNIQLTTSTLSVNDGVFIGSNSLGFGNAGDITINASDTASLNNNSNISTSIFFGEGGKGGDIQIKTGTFNLINGGILSTEVSGSGNAGNIFIEARDSININGSTFPSRIQTNLLTGGVGKGGEVQITTGSLFVNNSYLSTATDGWGNAGNITINARNRVTFENSEIFTSTGTQAFGDAGNITVTTGDFSVTNDGIISATTFSDTNAGNITFNANTFTITNGGKINTNTFGKGDAGDINLNIKDKITLSGNKQAPTGLFASTSAESTGKGGSIFIDPRLVVIENGAVVSVGSDGTGDAGDIFLQAGTLQLDNGFIAAQTASTQGGNINLQISELLLFRNGSEISTTAGTALAGGDGGNIDINSKFIVSIPEENSDITANAFSGNGGQVNIISSGIFGIEPQESLTGKSDITASSELGISGETNINADDTSSIQNSFTELSPNIDTDAIIADSCIVRGNKKQQNSFRITGSGGLPSNRPGNVLVSEYITGEVRNISNSRDWKKGDRIIEPQGLYRMENGELLLSRECS</sequence>
<keyword evidence="4" id="KW-1185">Reference proteome</keyword>
<accession>A0A8J7FA43</accession>
<dbReference type="PROSITE" id="PS51257">
    <property type="entry name" value="PROKAR_LIPOPROTEIN"/>
    <property type="match status" value="1"/>
</dbReference>
<dbReference type="InterPro" id="IPR011050">
    <property type="entry name" value="Pectin_lyase_fold/virulence"/>
</dbReference>
<dbReference type="Pfam" id="PF05860">
    <property type="entry name" value="TPS"/>
    <property type="match status" value="1"/>
</dbReference>